<keyword evidence="2" id="KW-1185">Reference proteome</keyword>
<dbReference type="AlphaFoldDB" id="A0A2U1FKN7"/>
<organism evidence="1 2">
    <name type="scientific">Porphyromonas loveana</name>
    <dbReference type="NCBI Taxonomy" id="1884669"/>
    <lineage>
        <taxon>Bacteria</taxon>
        <taxon>Pseudomonadati</taxon>
        <taxon>Bacteroidota</taxon>
        <taxon>Bacteroidia</taxon>
        <taxon>Bacteroidales</taxon>
        <taxon>Porphyromonadaceae</taxon>
        <taxon>Porphyromonas</taxon>
    </lineage>
</organism>
<name>A0A2U1FKN7_9PORP</name>
<gene>
    <name evidence="1" type="ORF">C7382_10436</name>
</gene>
<protein>
    <submittedName>
        <fullName evidence="1">Uncharacterized protein</fullName>
    </submittedName>
</protein>
<dbReference type="EMBL" id="QEKY01000004">
    <property type="protein sequence ID" value="PVZ12729.1"/>
    <property type="molecule type" value="Genomic_DNA"/>
</dbReference>
<evidence type="ECO:0000313" key="2">
    <source>
        <dbReference type="Proteomes" id="UP000245462"/>
    </source>
</evidence>
<proteinExistence type="predicted"/>
<accession>A0A2U1FKN7</accession>
<evidence type="ECO:0000313" key="1">
    <source>
        <dbReference type="EMBL" id="PVZ12729.1"/>
    </source>
</evidence>
<sequence length="60" mass="6834">MHTPIGQDNLLTHISDRIRKCGDSQVHTPIGQDSLLTHDYYDDSDCRETSAFALFSKLLR</sequence>
<dbReference type="Proteomes" id="UP000245462">
    <property type="component" value="Unassembled WGS sequence"/>
</dbReference>
<comment type="caution">
    <text evidence="1">The sequence shown here is derived from an EMBL/GenBank/DDBJ whole genome shotgun (WGS) entry which is preliminary data.</text>
</comment>
<reference evidence="1 2" key="1">
    <citation type="submission" date="2018-04" db="EMBL/GenBank/DDBJ databases">
        <title>Genomic Encyclopedia of Type Strains, Phase IV (KMG-IV): sequencing the most valuable type-strain genomes for metagenomic binning, comparative biology and taxonomic classification.</title>
        <authorList>
            <person name="Goeker M."/>
        </authorList>
    </citation>
    <scope>NUCLEOTIDE SEQUENCE [LARGE SCALE GENOMIC DNA]</scope>
    <source>
        <strain evidence="1 2">DSM 28520</strain>
    </source>
</reference>